<dbReference type="PANTHER" id="PTHR24123">
    <property type="entry name" value="ANKYRIN REPEAT-CONTAINING"/>
    <property type="match status" value="1"/>
</dbReference>
<feature type="repeat" description="ANK" evidence="3">
    <location>
        <begin position="422"/>
        <end position="454"/>
    </location>
</feature>
<dbReference type="EMBL" id="LFJN01000057">
    <property type="protein sequence ID" value="KPI34526.1"/>
    <property type="molecule type" value="Genomic_DNA"/>
</dbReference>
<feature type="region of interest" description="Disordered" evidence="4">
    <location>
        <begin position="341"/>
        <end position="360"/>
    </location>
</feature>
<organism evidence="5 6">
    <name type="scientific">Cyphellophora attinorum</name>
    <dbReference type="NCBI Taxonomy" id="1664694"/>
    <lineage>
        <taxon>Eukaryota</taxon>
        <taxon>Fungi</taxon>
        <taxon>Dikarya</taxon>
        <taxon>Ascomycota</taxon>
        <taxon>Pezizomycotina</taxon>
        <taxon>Eurotiomycetes</taxon>
        <taxon>Chaetothyriomycetidae</taxon>
        <taxon>Chaetothyriales</taxon>
        <taxon>Cyphellophoraceae</taxon>
        <taxon>Cyphellophora</taxon>
    </lineage>
</organism>
<feature type="region of interest" description="Disordered" evidence="4">
    <location>
        <begin position="176"/>
        <end position="258"/>
    </location>
</feature>
<feature type="compositionally biased region" description="Pro residues" evidence="4">
    <location>
        <begin position="195"/>
        <end position="210"/>
    </location>
</feature>
<evidence type="ECO:0000256" key="2">
    <source>
        <dbReference type="ARBA" id="ARBA00023043"/>
    </source>
</evidence>
<dbReference type="Pfam" id="PF12796">
    <property type="entry name" value="Ank_2"/>
    <property type="match status" value="5"/>
</dbReference>
<gene>
    <name evidence="5" type="ORF">AB675_7417</name>
</gene>
<feature type="repeat" description="ANK" evidence="3">
    <location>
        <begin position="613"/>
        <end position="645"/>
    </location>
</feature>
<keyword evidence="2 3" id="KW-0040">ANK repeat</keyword>
<evidence type="ECO:0000313" key="6">
    <source>
        <dbReference type="Proteomes" id="UP000038010"/>
    </source>
</evidence>
<sequence length="954" mass="104204">MAPKPGKETLIELCTRATELGNGISVRMLEYLSSTKQYPPGFKELAVDFLEICRILWPIEAGLTEAARMRNNFGTDMTQEMERKFRATIDDFIVLNQLLLQFLGDDQKKGLGRLRRGWHLMFAEGEINKMRESLAKNRDALRMSALVFRWSLGEGKANGHTHIGYTGLEAALESMKRGSNQSVVRPAPTTTASAPPHPPPNYALPLPPTPGTTSSLSFNPRSDSYQLPHIPSTSSDRTGSDLLSMPLTPPGSEPHHGGTYIAGGDESMDTLADQFDQQTLKFVPSVRSSTAQHTIGRSTMRQSDVMSDTMSQTTVDLDEMLSQLDEDKSSFVLVRLKADPSSAPRYKPKTNSGANSPGLKHTLNSAVQQKKHDVVEQLLDCGVKPDVGQEYNVLREAILNRDAACMRLLLAYGADPNGVDRNGYTPLHAATELCFLEAANTLLKYGAQPNLCGGAEESPTAMAVIGNRAESLQLFLKYGADVNEIMDNGNTVFVKSMTKQQPTKIVELMIRYGADPNGKNGEGTTALFQAIQHNRVDLMTVLLDNGADPNLPGPKHLLWPSTYKPRCLSLLLSRGADHKKCSGIMELATSINNIESISILLKAGVDPNAKKDGTYTPLCSAIRDNRPQIVSLLLASGADANVPASEYPAFKCVTHNRCHFLPELIEAGADLHHPKGILEKAVKHNNKEALLFLLEHDVSPNARSAEGYTPLTTAIRENRSEMLDILLERGADPSLRGQEWPICMAVKRPDLLAKLLGHLKNPSGAVKGVLEMAVVADQLESIKLLLAAGVSVEDKNGGVFSPLTTSIREDRKEIFRYLIDEGGADVNAPGEHLPIIKAIRRHRGNDLSYIEALLEKGADINKMMLVEKGGGVDLEVEDETGRTVLEIVEGRGWDEAVEILLGEKSEDELVDKKIRRGGWPSPPTSKTGSRERHAKRGSSGTANGSVRRAGERKQ</sequence>
<feature type="repeat" description="ANK" evidence="3">
    <location>
        <begin position="706"/>
        <end position="738"/>
    </location>
</feature>
<evidence type="ECO:0000313" key="5">
    <source>
        <dbReference type="EMBL" id="KPI34526.1"/>
    </source>
</evidence>
<dbReference type="InterPro" id="IPR036770">
    <property type="entry name" value="Ankyrin_rpt-contain_sf"/>
</dbReference>
<dbReference type="STRING" id="1664694.A0A0N1GX15"/>
<keyword evidence="6" id="KW-1185">Reference proteome</keyword>
<evidence type="ECO:0000256" key="4">
    <source>
        <dbReference type="SAM" id="MobiDB-lite"/>
    </source>
</evidence>
<dbReference type="Gene3D" id="1.25.40.20">
    <property type="entry name" value="Ankyrin repeat-containing domain"/>
    <property type="match status" value="3"/>
</dbReference>
<dbReference type="InterPro" id="IPR051165">
    <property type="entry name" value="Multifunctional_ANK_Repeat"/>
</dbReference>
<name>A0A0N1GX15_9EURO</name>
<evidence type="ECO:0000256" key="1">
    <source>
        <dbReference type="ARBA" id="ARBA00022737"/>
    </source>
</evidence>
<accession>A0A0N1GX15</accession>
<feature type="region of interest" description="Disordered" evidence="4">
    <location>
        <begin position="911"/>
        <end position="954"/>
    </location>
</feature>
<dbReference type="AlphaFoldDB" id="A0A0N1GX15"/>
<feature type="repeat" description="ANK" evidence="3">
    <location>
        <begin position="522"/>
        <end position="554"/>
    </location>
</feature>
<dbReference type="SUPFAM" id="SSF48403">
    <property type="entry name" value="Ankyrin repeat"/>
    <property type="match status" value="2"/>
</dbReference>
<proteinExistence type="predicted"/>
<evidence type="ECO:0000256" key="3">
    <source>
        <dbReference type="PROSITE-ProRule" id="PRU00023"/>
    </source>
</evidence>
<keyword evidence="1" id="KW-0677">Repeat</keyword>
<dbReference type="OrthoDB" id="20872at2759"/>
<dbReference type="GeneID" id="28739664"/>
<feature type="compositionally biased region" description="Polar residues" evidence="4">
    <location>
        <begin position="218"/>
        <end position="237"/>
    </location>
</feature>
<protein>
    <submittedName>
        <fullName evidence="5">Ankyrin-3</fullName>
    </submittedName>
</protein>
<dbReference type="SMART" id="SM00248">
    <property type="entry name" value="ANK"/>
    <property type="match status" value="13"/>
</dbReference>
<comment type="caution">
    <text evidence="5">The sequence shown here is derived from an EMBL/GenBank/DDBJ whole genome shotgun (WGS) entry which is preliminary data.</text>
</comment>
<dbReference type="PROSITE" id="PS50088">
    <property type="entry name" value="ANK_REPEAT"/>
    <property type="match status" value="4"/>
</dbReference>
<dbReference type="PROSITE" id="PS50297">
    <property type="entry name" value="ANK_REP_REGION"/>
    <property type="match status" value="3"/>
</dbReference>
<dbReference type="Proteomes" id="UP000038010">
    <property type="component" value="Unassembled WGS sequence"/>
</dbReference>
<dbReference type="InterPro" id="IPR002110">
    <property type="entry name" value="Ankyrin_rpt"/>
</dbReference>
<dbReference type="PANTHER" id="PTHR24123:SF134">
    <property type="entry name" value="PFS DOMAIN-CONTAINING PROTEIN"/>
    <property type="match status" value="1"/>
</dbReference>
<dbReference type="VEuPathDB" id="FungiDB:AB675_7417"/>
<dbReference type="RefSeq" id="XP_017994489.1">
    <property type="nucleotide sequence ID" value="XM_018147784.1"/>
</dbReference>
<reference evidence="5 6" key="1">
    <citation type="submission" date="2015-06" db="EMBL/GenBank/DDBJ databases">
        <title>Draft genome of the ant-associated black yeast Phialophora attae CBS 131958.</title>
        <authorList>
            <person name="Moreno L.F."/>
            <person name="Stielow B.J."/>
            <person name="de Hoog S."/>
            <person name="Vicente V.A."/>
            <person name="Weiss V.A."/>
            <person name="de Vries M."/>
            <person name="Cruz L.M."/>
            <person name="Souza E.M."/>
        </authorList>
    </citation>
    <scope>NUCLEOTIDE SEQUENCE [LARGE SCALE GENOMIC DNA]</scope>
    <source>
        <strain evidence="5 6">CBS 131958</strain>
    </source>
</reference>